<keyword evidence="15" id="KW-1185">Reference proteome</keyword>
<evidence type="ECO:0000256" key="5">
    <source>
        <dbReference type="ARBA" id="ARBA00022857"/>
    </source>
</evidence>
<dbReference type="InterPro" id="IPR002938">
    <property type="entry name" value="FAD-bd"/>
</dbReference>
<evidence type="ECO:0000256" key="7">
    <source>
        <dbReference type="ARBA" id="ARBA00023033"/>
    </source>
</evidence>
<dbReference type="GO" id="GO:0070189">
    <property type="term" value="P:kynurenine metabolic process"/>
    <property type="evidence" value="ECO:0007669"/>
    <property type="project" value="TreeGrafter"/>
</dbReference>
<evidence type="ECO:0000256" key="6">
    <source>
        <dbReference type="ARBA" id="ARBA00023002"/>
    </source>
</evidence>
<protein>
    <recommendedName>
        <fullName evidence="10">Kynurenine 3-monooxygenase</fullName>
        <ecNumber evidence="10">1.14.13.9</ecNumber>
    </recommendedName>
    <alternativeName>
        <fullName evidence="10">Kynurenine 3-hydroxylase</fullName>
    </alternativeName>
</protein>
<keyword evidence="11" id="KW-1133">Transmembrane helix</keyword>
<name>R7TPA4_CAPTE</name>
<evidence type="ECO:0000313" key="14">
    <source>
        <dbReference type="EnsemblMetazoa" id="CapteP180884"/>
    </source>
</evidence>
<dbReference type="EC" id="1.14.13.9" evidence="10"/>
<reference evidence="14" key="3">
    <citation type="submission" date="2015-06" db="UniProtKB">
        <authorList>
            <consortium name="EnsemblMetazoa"/>
        </authorList>
    </citation>
    <scope>IDENTIFICATION</scope>
</reference>
<dbReference type="AlphaFoldDB" id="R7TPA4"/>
<evidence type="ECO:0000256" key="1">
    <source>
        <dbReference type="ARBA" id="ARBA00001974"/>
    </source>
</evidence>
<dbReference type="FunCoup" id="R7TPA4">
    <property type="interactions" value="210"/>
</dbReference>
<dbReference type="HOGENOM" id="CLU_023210_0_1_1"/>
<comment type="similarity">
    <text evidence="10">Belongs to the aromatic-ring hydroxylase family. KMO subfamily.</text>
</comment>
<dbReference type="PRINTS" id="PR00420">
    <property type="entry name" value="RNGMNOXGNASE"/>
</dbReference>
<dbReference type="Gene3D" id="3.50.50.60">
    <property type="entry name" value="FAD/NAD(P)-binding domain"/>
    <property type="match status" value="1"/>
</dbReference>
<dbReference type="GO" id="GO:0004502">
    <property type="term" value="F:kynurenine 3-monooxygenase activity"/>
    <property type="evidence" value="ECO:0007669"/>
    <property type="project" value="UniProtKB-UniRule"/>
</dbReference>
<evidence type="ECO:0000313" key="15">
    <source>
        <dbReference type="Proteomes" id="UP000014760"/>
    </source>
</evidence>
<dbReference type="GO" id="GO:0005741">
    <property type="term" value="C:mitochondrial outer membrane"/>
    <property type="evidence" value="ECO:0007669"/>
    <property type="project" value="TreeGrafter"/>
</dbReference>
<keyword evidence="7 10" id="KW-0503">Monooxygenase</keyword>
<evidence type="ECO:0000256" key="2">
    <source>
        <dbReference type="ARBA" id="ARBA00022630"/>
    </source>
</evidence>
<dbReference type="PANTHER" id="PTHR46028">
    <property type="entry name" value="KYNURENINE 3-MONOOXYGENASE"/>
    <property type="match status" value="1"/>
</dbReference>
<dbReference type="InterPro" id="IPR036188">
    <property type="entry name" value="FAD/NAD-bd_sf"/>
</dbReference>
<dbReference type="STRING" id="283909.R7TPA4"/>
<evidence type="ECO:0000256" key="3">
    <source>
        <dbReference type="ARBA" id="ARBA00022642"/>
    </source>
</evidence>
<dbReference type="Proteomes" id="UP000014760">
    <property type="component" value="Unassembled WGS sequence"/>
</dbReference>
<keyword evidence="4 10" id="KW-0274">FAD</keyword>
<keyword evidence="5 10" id="KW-0521">NADP</keyword>
<dbReference type="GO" id="GO:0019805">
    <property type="term" value="P:quinolinate biosynthetic process"/>
    <property type="evidence" value="ECO:0007669"/>
    <property type="project" value="UniProtKB-UniRule"/>
</dbReference>
<dbReference type="PANTHER" id="PTHR46028:SF2">
    <property type="entry name" value="KYNURENINE 3-MONOOXYGENASE"/>
    <property type="match status" value="1"/>
</dbReference>
<evidence type="ECO:0000256" key="9">
    <source>
        <dbReference type="ARBA" id="ARBA00047818"/>
    </source>
</evidence>
<dbReference type="HAMAP" id="MF_01971">
    <property type="entry name" value="Kynurenine_monooxygenase"/>
    <property type="match status" value="1"/>
</dbReference>
<keyword evidence="11" id="KW-0472">Membrane</keyword>
<keyword evidence="11" id="KW-0812">Transmembrane</keyword>
<keyword evidence="2 10" id="KW-0285">Flavoprotein</keyword>
<evidence type="ECO:0000256" key="8">
    <source>
        <dbReference type="ARBA" id="ARBA00023128"/>
    </source>
</evidence>
<dbReference type="OrthoDB" id="10053569at2759"/>
<dbReference type="SUPFAM" id="SSF51905">
    <property type="entry name" value="FAD/NAD(P)-binding domain"/>
    <property type="match status" value="1"/>
</dbReference>
<dbReference type="OMA" id="REFMFIA"/>
<comment type="pathway">
    <text evidence="10">Cofactor biosynthesis; NAD(+) biosynthesis; quinolinate from L-kynurenine: step 1/3.</text>
</comment>
<dbReference type="GO" id="GO:0006569">
    <property type="term" value="P:L-tryptophan catabolic process"/>
    <property type="evidence" value="ECO:0007669"/>
    <property type="project" value="UniProtKB-UniRule"/>
</dbReference>
<evidence type="ECO:0000256" key="4">
    <source>
        <dbReference type="ARBA" id="ARBA00022827"/>
    </source>
</evidence>
<evidence type="ECO:0000313" key="13">
    <source>
        <dbReference type="EMBL" id="ELT95723.1"/>
    </source>
</evidence>
<comment type="function">
    <text evidence="10">Catalyzes the hydroxylation of L-kynurenine (L-Kyn) to form 3-hydroxy-L-kynurenine (L-3OHKyn). Required for synthesis of quinolinic acid.</text>
</comment>
<accession>R7TPA4</accession>
<keyword evidence="8 10" id="KW-0496">Mitochondrion</keyword>
<dbReference type="UniPathway" id="UPA00253">
    <property type="reaction ID" value="UER00328"/>
</dbReference>
<comment type="subcellular location">
    <subcellularLocation>
        <location evidence="10">Mitochondrion</location>
    </subcellularLocation>
</comment>
<gene>
    <name evidence="10" type="primary">KMO</name>
    <name evidence="13" type="ORF">CAPTEDRAFT_180884</name>
</gene>
<dbReference type="InterPro" id="IPR027545">
    <property type="entry name" value="Kynurenine_monooxygenase"/>
</dbReference>
<dbReference type="FunFam" id="3.50.50.60:FF:000129">
    <property type="entry name" value="Kynurenine 3-monooxygenase"/>
    <property type="match status" value="1"/>
</dbReference>
<dbReference type="Pfam" id="PF01494">
    <property type="entry name" value="FAD_binding_3"/>
    <property type="match status" value="1"/>
</dbReference>
<comment type="catalytic activity">
    <reaction evidence="9 10">
        <text>L-kynurenine + NADPH + O2 + H(+) = 3-hydroxy-L-kynurenine + NADP(+) + H2O</text>
        <dbReference type="Rhea" id="RHEA:20545"/>
        <dbReference type="ChEBI" id="CHEBI:15377"/>
        <dbReference type="ChEBI" id="CHEBI:15378"/>
        <dbReference type="ChEBI" id="CHEBI:15379"/>
        <dbReference type="ChEBI" id="CHEBI:57783"/>
        <dbReference type="ChEBI" id="CHEBI:57959"/>
        <dbReference type="ChEBI" id="CHEBI:58125"/>
        <dbReference type="ChEBI" id="CHEBI:58349"/>
        <dbReference type="EC" id="1.14.13.9"/>
    </reaction>
</comment>
<evidence type="ECO:0000256" key="10">
    <source>
        <dbReference type="HAMAP-Rule" id="MF_03018"/>
    </source>
</evidence>
<keyword evidence="6 10" id="KW-0560">Oxidoreductase</keyword>
<sequence length="469" mass="53578">MGYQAQKVTIVGGGLVGALNACFLSKRGFDVHIHELRPDIRKQELVRGRSINLTLSTRGLEALKAVGLDEEMKQSGIPLHSRMIHDLDGTRRPISYGTKDQCIMSVDRKYLNGLLLTAAERNPSVNIHFEHKFVSCDFQAGTSIFKKPDGSKVTAKSDLIIGCDGAYSSVRHQIMKATRMDFQQAYIPHGYIELRIPPTADNKFAMEVNYLHIWPRNEFMMIALPNVQDNSFVLTLFMPFEIFEAKKTREQVLEFFNKTFPDSIELIGREEIVNTFLSLKPLPLVTVKCQPYHVGDNCVIMGDAAHAMVPFYGQGMNCGFEDCLVFDQFMGKFDNDFAKVLPEYSEYRNPDAKAMCELALYNYTEMRESVNSKFFLARKHFDNFLHWLMPSTWVPLYTSVSFSQMRYHKCIHNRAWQDKILTIVISGAGIACGAIMFARGFDYVQPHFNAALEQVSRMEWVGELFSKWK</sequence>
<proteinExistence type="inferred from homology"/>
<evidence type="ECO:0000256" key="11">
    <source>
        <dbReference type="SAM" id="Phobius"/>
    </source>
</evidence>
<dbReference type="GO" id="GO:0071949">
    <property type="term" value="F:FAD binding"/>
    <property type="evidence" value="ECO:0007669"/>
    <property type="project" value="InterPro"/>
</dbReference>
<organism evidence="13">
    <name type="scientific">Capitella teleta</name>
    <name type="common">Polychaete worm</name>
    <dbReference type="NCBI Taxonomy" id="283909"/>
    <lineage>
        <taxon>Eukaryota</taxon>
        <taxon>Metazoa</taxon>
        <taxon>Spiralia</taxon>
        <taxon>Lophotrochozoa</taxon>
        <taxon>Annelida</taxon>
        <taxon>Polychaeta</taxon>
        <taxon>Sedentaria</taxon>
        <taxon>Scolecida</taxon>
        <taxon>Capitellidae</taxon>
        <taxon>Capitella</taxon>
    </lineage>
</organism>
<dbReference type="GO" id="GO:0034354">
    <property type="term" value="P:'de novo' NAD+ biosynthetic process from L-tryptophan"/>
    <property type="evidence" value="ECO:0007669"/>
    <property type="project" value="UniProtKB-UniRule"/>
</dbReference>
<comment type="cofactor">
    <cofactor evidence="1 10">
        <name>FAD</name>
        <dbReference type="ChEBI" id="CHEBI:57692"/>
    </cofactor>
</comment>
<dbReference type="EnsemblMetazoa" id="CapteT180884">
    <property type="protein sequence ID" value="CapteP180884"/>
    <property type="gene ID" value="CapteG180884"/>
</dbReference>
<dbReference type="GO" id="GO:0043420">
    <property type="term" value="P:anthranilate metabolic process"/>
    <property type="evidence" value="ECO:0007669"/>
    <property type="project" value="UniProtKB-UniRule"/>
</dbReference>
<dbReference type="EMBL" id="AMQN01011705">
    <property type="status" value="NOT_ANNOTATED_CDS"/>
    <property type="molecule type" value="Genomic_DNA"/>
</dbReference>
<feature type="transmembrane region" description="Helical" evidence="11">
    <location>
        <begin position="420"/>
        <end position="438"/>
    </location>
</feature>
<evidence type="ECO:0000259" key="12">
    <source>
        <dbReference type="Pfam" id="PF01494"/>
    </source>
</evidence>
<dbReference type="EMBL" id="KB309035">
    <property type="protein sequence ID" value="ELT95723.1"/>
    <property type="molecule type" value="Genomic_DNA"/>
</dbReference>
<feature type="domain" description="FAD-binding" evidence="12">
    <location>
        <begin position="7"/>
        <end position="355"/>
    </location>
</feature>
<reference evidence="13 15" key="2">
    <citation type="journal article" date="2013" name="Nature">
        <title>Insights into bilaterian evolution from three spiralian genomes.</title>
        <authorList>
            <person name="Simakov O."/>
            <person name="Marletaz F."/>
            <person name="Cho S.J."/>
            <person name="Edsinger-Gonzales E."/>
            <person name="Havlak P."/>
            <person name="Hellsten U."/>
            <person name="Kuo D.H."/>
            <person name="Larsson T."/>
            <person name="Lv J."/>
            <person name="Arendt D."/>
            <person name="Savage R."/>
            <person name="Osoegawa K."/>
            <person name="de Jong P."/>
            <person name="Grimwood J."/>
            <person name="Chapman J.A."/>
            <person name="Shapiro H."/>
            <person name="Aerts A."/>
            <person name="Otillar R.P."/>
            <person name="Terry A.Y."/>
            <person name="Boore J.L."/>
            <person name="Grigoriev I.V."/>
            <person name="Lindberg D.R."/>
            <person name="Seaver E.C."/>
            <person name="Weisblat D.A."/>
            <person name="Putnam N.H."/>
            <person name="Rokhsar D.S."/>
        </authorList>
    </citation>
    <scope>NUCLEOTIDE SEQUENCE</scope>
    <source>
        <strain evidence="13 15">I ESC-2004</strain>
    </source>
</reference>
<feature type="transmembrane region" description="Helical" evidence="11">
    <location>
        <begin position="384"/>
        <end position="400"/>
    </location>
</feature>
<keyword evidence="3 10" id="KW-0662">Pyridine nucleotide biosynthesis</keyword>
<reference evidence="15" key="1">
    <citation type="submission" date="2012-12" db="EMBL/GenBank/DDBJ databases">
        <authorList>
            <person name="Hellsten U."/>
            <person name="Grimwood J."/>
            <person name="Chapman J.A."/>
            <person name="Shapiro H."/>
            <person name="Aerts A."/>
            <person name="Otillar R.P."/>
            <person name="Terry A.Y."/>
            <person name="Boore J.L."/>
            <person name="Simakov O."/>
            <person name="Marletaz F."/>
            <person name="Cho S.-J."/>
            <person name="Edsinger-Gonzales E."/>
            <person name="Havlak P."/>
            <person name="Kuo D.-H."/>
            <person name="Larsson T."/>
            <person name="Lv J."/>
            <person name="Arendt D."/>
            <person name="Savage R."/>
            <person name="Osoegawa K."/>
            <person name="de Jong P."/>
            <person name="Lindberg D.R."/>
            <person name="Seaver E.C."/>
            <person name="Weisblat D.A."/>
            <person name="Putnam N.H."/>
            <person name="Grigoriev I.V."/>
            <person name="Rokhsar D.S."/>
        </authorList>
    </citation>
    <scope>NUCLEOTIDE SEQUENCE</scope>
    <source>
        <strain evidence="15">I ESC-2004</strain>
    </source>
</reference>